<dbReference type="InterPro" id="IPR039246">
    <property type="entry name" value="Flagellar_FlgA"/>
</dbReference>
<dbReference type="NCBIfam" id="TIGR03170">
    <property type="entry name" value="flgA_cterm"/>
    <property type="match status" value="1"/>
</dbReference>
<dbReference type="PANTHER" id="PTHR36307:SF1">
    <property type="entry name" value="FLAGELLA BASAL BODY P-RING FORMATION PROTEIN FLGA"/>
    <property type="match status" value="1"/>
</dbReference>
<comment type="subcellular location">
    <subcellularLocation>
        <location evidence="1">Periplasm</location>
    </subcellularLocation>
</comment>
<evidence type="ECO:0000256" key="1">
    <source>
        <dbReference type="ARBA" id="ARBA00004418"/>
    </source>
</evidence>
<feature type="signal peptide" evidence="4">
    <location>
        <begin position="1"/>
        <end position="23"/>
    </location>
</feature>
<dbReference type="Gene3D" id="2.30.30.760">
    <property type="match status" value="1"/>
</dbReference>
<evidence type="ECO:0000259" key="5">
    <source>
        <dbReference type="SMART" id="SM00858"/>
    </source>
</evidence>
<sequence length="341" mass="36709">MTHRSIHASVLALALMISTAAMHTAVRAEELIASTGDGEVVPAEAAQGLSLRNNVMVDDDVVRLGDLFMESLSVGDTPIAQAPAPGQTIALDARFLRQLARAYHLDWQPDSKFEKVLVGRMSQRIDTTQVVATINDAIHERAGNDARLDLVLDGGDVEFTLPTNISPTIGIRNLQYDPTSQRFAATLVVPADGPTVLQRQVSGSIFETIDIPVFNHAMGAGVTVQEADLQWISVRTDRLIGNVVTDSRQLVGMTTKRPLRTGQMLRGSDLVMTPAIRKNTLITLALQSGQMNLTVTGRALEDAAIGQPIRVINVNSKKELTGIVRDASTIVIPVAGQLTLN</sequence>
<evidence type="ECO:0000256" key="4">
    <source>
        <dbReference type="SAM" id="SignalP"/>
    </source>
</evidence>
<keyword evidence="2 4" id="KW-0732">Signal</keyword>
<organism evidence="6 7">
    <name type="scientific">Dongia rigui</name>
    <dbReference type="NCBI Taxonomy" id="940149"/>
    <lineage>
        <taxon>Bacteria</taxon>
        <taxon>Pseudomonadati</taxon>
        <taxon>Pseudomonadota</taxon>
        <taxon>Alphaproteobacteria</taxon>
        <taxon>Rhodospirillales</taxon>
        <taxon>Dongiaceae</taxon>
        <taxon>Dongia</taxon>
    </lineage>
</organism>
<dbReference type="InterPro" id="IPR013974">
    <property type="entry name" value="SAF"/>
</dbReference>
<evidence type="ECO:0000256" key="3">
    <source>
        <dbReference type="ARBA" id="ARBA00022764"/>
    </source>
</evidence>
<keyword evidence="3" id="KW-0574">Periplasm</keyword>
<dbReference type="Pfam" id="PF13144">
    <property type="entry name" value="ChapFlgA"/>
    <property type="match status" value="1"/>
</dbReference>
<evidence type="ECO:0000256" key="2">
    <source>
        <dbReference type="ARBA" id="ARBA00022729"/>
    </source>
</evidence>
<dbReference type="CDD" id="cd11614">
    <property type="entry name" value="SAF_CpaB_FlgA_like"/>
    <property type="match status" value="1"/>
</dbReference>
<dbReference type="Gene3D" id="3.90.1210.10">
    <property type="entry name" value="Antifreeze-like/N-acetylneuraminic acid synthase C-terminal domain"/>
    <property type="match status" value="1"/>
</dbReference>
<reference evidence="6 7" key="1">
    <citation type="journal article" date="2013" name="Antonie Van Leeuwenhoek">
        <title>Dongia rigui sp. nov., isolated from freshwater of a large wetland in Korea.</title>
        <authorList>
            <person name="Baik K.S."/>
            <person name="Hwang Y.M."/>
            <person name="Choi J.S."/>
            <person name="Kwon J."/>
            <person name="Seong C.N."/>
        </authorList>
    </citation>
    <scope>NUCLEOTIDE SEQUENCE [LARGE SCALE GENOMIC DNA]</scope>
    <source>
        <strain evidence="6 7">04SU4-P</strain>
    </source>
</reference>
<evidence type="ECO:0000313" key="6">
    <source>
        <dbReference type="EMBL" id="MDY0870533.1"/>
    </source>
</evidence>
<feature type="chain" id="PRO_5047062162" evidence="4">
    <location>
        <begin position="24"/>
        <end position="341"/>
    </location>
</feature>
<accession>A0ABU5DT55</accession>
<protein>
    <submittedName>
        <fullName evidence="6">Flagellar basal body P-ring formation chaperone FlgA</fullName>
    </submittedName>
</protein>
<dbReference type="PANTHER" id="PTHR36307">
    <property type="entry name" value="FLAGELLA BASAL BODY P-RING FORMATION PROTEIN FLGA"/>
    <property type="match status" value="1"/>
</dbReference>
<name>A0ABU5DT55_9PROT</name>
<dbReference type="SMART" id="SM00858">
    <property type="entry name" value="SAF"/>
    <property type="match status" value="1"/>
</dbReference>
<keyword evidence="7" id="KW-1185">Reference proteome</keyword>
<keyword evidence="6" id="KW-0969">Cilium</keyword>
<proteinExistence type="predicted"/>
<gene>
    <name evidence="6" type="primary">flgA</name>
    <name evidence="6" type="ORF">SMD31_01305</name>
</gene>
<comment type="caution">
    <text evidence="6">The sequence shown here is derived from an EMBL/GenBank/DDBJ whole genome shotgun (WGS) entry which is preliminary data.</text>
</comment>
<dbReference type="Proteomes" id="UP001271769">
    <property type="component" value="Unassembled WGS sequence"/>
</dbReference>
<feature type="domain" description="SAF" evidence="5">
    <location>
        <begin position="209"/>
        <end position="271"/>
    </location>
</feature>
<dbReference type="EMBL" id="JAXCLX010000001">
    <property type="protein sequence ID" value="MDY0870533.1"/>
    <property type="molecule type" value="Genomic_DNA"/>
</dbReference>
<dbReference type="RefSeq" id="WP_320498798.1">
    <property type="nucleotide sequence ID" value="NZ_JAXCLX010000001.1"/>
</dbReference>
<evidence type="ECO:0000313" key="7">
    <source>
        <dbReference type="Proteomes" id="UP001271769"/>
    </source>
</evidence>
<keyword evidence="6" id="KW-0966">Cell projection</keyword>
<dbReference type="InterPro" id="IPR017585">
    <property type="entry name" value="SAF_FlgA"/>
</dbReference>
<keyword evidence="6" id="KW-0282">Flagellum</keyword>